<dbReference type="InterPro" id="IPR019591">
    <property type="entry name" value="Mrp/NBP35_ATP-bd"/>
</dbReference>
<evidence type="ECO:0000313" key="14">
    <source>
        <dbReference type="Proteomes" id="UP000278143"/>
    </source>
</evidence>
<reference evidence="14" key="1">
    <citation type="journal article" date="2018" name="Nat. Microbiol.">
        <title>Leveraging single-cell genomics to expand the fungal tree of life.</title>
        <authorList>
            <person name="Ahrendt S.R."/>
            <person name="Quandt C.A."/>
            <person name="Ciobanu D."/>
            <person name="Clum A."/>
            <person name="Salamov A."/>
            <person name="Andreopoulos B."/>
            <person name="Cheng J.F."/>
            <person name="Woyke T."/>
            <person name="Pelin A."/>
            <person name="Henrissat B."/>
            <person name="Reynolds N.K."/>
            <person name="Benny G.L."/>
            <person name="Smith M.E."/>
            <person name="James T.Y."/>
            <person name="Grigoriev I.V."/>
        </authorList>
    </citation>
    <scope>NUCLEOTIDE SEQUENCE [LARGE SCALE GENOMIC DNA]</scope>
    <source>
        <strain evidence="14">Benny S71-1</strain>
    </source>
</reference>
<dbReference type="Pfam" id="PF10609">
    <property type="entry name" value="ParA"/>
    <property type="match status" value="1"/>
</dbReference>
<evidence type="ECO:0000256" key="6">
    <source>
        <dbReference type="ARBA" id="ARBA00022840"/>
    </source>
</evidence>
<keyword evidence="14" id="KW-1185">Reference proteome</keyword>
<accession>A0A4P9YVR4</accession>
<keyword evidence="9" id="KW-0411">Iron-sulfur</keyword>
<proteinExistence type="inferred from homology"/>
<dbReference type="GO" id="GO:0140663">
    <property type="term" value="F:ATP-dependent FeS chaperone activity"/>
    <property type="evidence" value="ECO:0007669"/>
    <property type="project" value="InterPro"/>
</dbReference>
<dbReference type="GO" id="GO:0016787">
    <property type="term" value="F:hydrolase activity"/>
    <property type="evidence" value="ECO:0007669"/>
    <property type="project" value="UniProtKB-KW"/>
</dbReference>
<keyword evidence="7" id="KW-0809">Transit peptide</keyword>
<dbReference type="PANTHER" id="PTHR42961:SF2">
    <property type="entry name" value="IRON-SULFUR PROTEIN NUBPL"/>
    <property type="match status" value="1"/>
</dbReference>
<name>A0A4P9YVR4_9FUNG</name>
<evidence type="ECO:0000256" key="10">
    <source>
        <dbReference type="ARBA" id="ARBA00023128"/>
    </source>
</evidence>
<gene>
    <name evidence="13" type="ORF">SYNPS1DRAFT_33267</name>
</gene>
<comment type="similarity">
    <text evidence="11">Belongs to the Mrp/NBP35 ATP-binding proteins family.</text>
</comment>
<comment type="cofactor">
    <cofactor evidence="1">
        <name>[4Fe-4S] cluster</name>
        <dbReference type="ChEBI" id="CHEBI:49883"/>
    </cofactor>
</comment>
<dbReference type="HAMAP" id="MF_02040">
    <property type="entry name" value="Mrp_NBP35"/>
    <property type="match status" value="1"/>
</dbReference>
<dbReference type="GO" id="GO:0032981">
    <property type="term" value="P:mitochondrial respiratory chain complex I assembly"/>
    <property type="evidence" value="ECO:0007669"/>
    <property type="project" value="TreeGrafter"/>
</dbReference>
<keyword evidence="10" id="KW-0496">Mitochondrion</keyword>
<dbReference type="OrthoDB" id="1741334at2759"/>
<dbReference type="InterPro" id="IPR033756">
    <property type="entry name" value="YlxH/NBP35"/>
</dbReference>
<dbReference type="EMBL" id="KZ990425">
    <property type="protein sequence ID" value="RKP24136.1"/>
    <property type="molecule type" value="Genomic_DNA"/>
</dbReference>
<evidence type="ECO:0000256" key="5">
    <source>
        <dbReference type="ARBA" id="ARBA00022741"/>
    </source>
</evidence>
<dbReference type="GO" id="GO:0046872">
    <property type="term" value="F:metal ion binding"/>
    <property type="evidence" value="ECO:0007669"/>
    <property type="project" value="UniProtKB-KW"/>
</dbReference>
<dbReference type="GO" id="GO:0016226">
    <property type="term" value="P:iron-sulfur cluster assembly"/>
    <property type="evidence" value="ECO:0007669"/>
    <property type="project" value="InterPro"/>
</dbReference>
<evidence type="ECO:0000256" key="8">
    <source>
        <dbReference type="ARBA" id="ARBA00023004"/>
    </source>
</evidence>
<keyword evidence="13" id="KW-0378">Hydrolase</keyword>
<evidence type="ECO:0000256" key="9">
    <source>
        <dbReference type="ARBA" id="ARBA00023014"/>
    </source>
</evidence>
<keyword evidence="8" id="KW-0408">Iron</keyword>
<dbReference type="Gene3D" id="3.40.50.300">
    <property type="entry name" value="P-loop containing nucleotide triphosphate hydrolases"/>
    <property type="match status" value="1"/>
</dbReference>
<protein>
    <recommendedName>
        <fullName evidence="12">Nucleotide-binding protein-like</fullName>
    </recommendedName>
</protein>
<dbReference type="GO" id="GO:0005759">
    <property type="term" value="C:mitochondrial matrix"/>
    <property type="evidence" value="ECO:0007669"/>
    <property type="project" value="UniProtKB-ARBA"/>
</dbReference>
<dbReference type="InterPro" id="IPR027417">
    <property type="entry name" value="P-loop_NTPase"/>
</dbReference>
<sequence length="265" mass="28340">MKPPSGPPRVSTLSKVRSVVAVASGKGGVGKSTAAVNLALALTSQQHRVGILDADLFGPSIPRLMNLSGRAEAEGDLLLPMVNYGVKCMSMGFLIDEEAPVVWRGLMVMKALQQLLHQVDWGELDTLIIDMPPGTGDTQLTVSQQARLKGAVIISTPQDVALADAKKGVAMFGKVNVPILGMIQNMSYFTCPCCSTKTHIFGTEGVRRLADNMGLPLLGEIPLNADVCELSDQGRPIVVARPESVEARAYMEIAEKLHVALQQQQ</sequence>
<comment type="subcellular location">
    <subcellularLocation>
        <location evidence="2">Mitochondrion</location>
    </subcellularLocation>
</comment>
<dbReference type="AlphaFoldDB" id="A0A4P9YVR4"/>
<dbReference type="FunFam" id="3.40.50.300:FF:000709">
    <property type="entry name" value="Iron-sulfur protein NUBPL isoform X1"/>
    <property type="match status" value="1"/>
</dbReference>
<dbReference type="Proteomes" id="UP000278143">
    <property type="component" value="Unassembled WGS sequence"/>
</dbReference>
<evidence type="ECO:0000256" key="2">
    <source>
        <dbReference type="ARBA" id="ARBA00004173"/>
    </source>
</evidence>
<evidence type="ECO:0000256" key="4">
    <source>
        <dbReference type="ARBA" id="ARBA00022723"/>
    </source>
</evidence>
<dbReference type="PANTHER" id="PTHR42961">
    <property type="entry name" value="IRON-SULFUR PROTEIN NUBPL"/>
    <property type="match status" value="1"/>
</dbReference>
<keyword evidence="4" id="KW-0479">Metal-binding</keyword>
<evidence type="ECO:0000256" key="11">
    <source>
        <dbReference type="ARBA" id="ARBA00024036"/>
    </source>
</evidence>
<evidence type="ECO:0000256" key="12">
    <source>
        <dbReference type="ARBA" id="ARBA00081370"/>
    </source>
</evidence>
<dbReference type="CDD" id="cd02037">
    <property type="entry name" value="Mrp_NBP35"/>
    <property type="match status" value="1"/>
</dbReference>
<keyword evidence="6" id="KW-0067">ATP-binding</keyword>
<evidence type="ECO:0000256" key="3">
    <source>
        <dbReference type="ARBA" id="ARBA00022485"/>
    </source>
</evidence>
<organism evidence="13 14">
    <name type="scientific">Syncephalis pseudoplumigaleata</name>
    <dbReference type="NCBI Taxonomy" id="1712513"/>
    <lineage>
        <taxon>Eukaryota</taxon>
        <taxon>Fungi</taxon>
        <taxon>Fungi incertae sedis</taxon>
        <taxon>Zoopagomycota</taxon>
        <taxon>Zoopagomycotina</taxon>
        <taxon>Zoopagomycetes</taxon>
        <taxon>Zoopagales</taxon>
        <taxon>Piptocephalidaceae</taxon>
        <taxon>Syncephalis</taxon>
    </lineage>
</organism>
<dbReference type="SUPFAM" id="SSF52540">
    <property type="entry name" value="P-loop containing nucleoside triphosphate hydrolases"/>
    <property type="match status" value="1"/>
</dbReference>
<evidence type="ECO:0000256" key="1">
    <source>
        <dbReference type="ARBA" id="ARBA00001966"/>
    </source>
</evidence>
<keyword evidence="3" id="KW-0004">4Fe-4S</keyword>
<evidence type="ECO:0000256" key="7">
    <source>
        <dbReference type="ARBA" id="ARBA00022946"/>
    </source>
</evidence>
<keyword evidence="5" id="KW-0547">Nucleotide-binding</keyword>
<dbReference type="GO" id="GO:0051539">
    <property type="term" value="F:4 iron, 4 sulfur cluster binding"/>
    <property type="evidence" value="ECO:0007669"/>
    <property type="project" value="UniProtKB-KW"/>
</dbReference>
<dbReference type="GO" id="GO:0005524">
    <property type="term" value="F:ATP binding"/>
    <property type="evidence" value="ECO:0007669"/>
    <property type="project" value="UniProtKB-KW"/>
</dbReference>
<evidence type="ECO:0000313" key="13">
    <source>
        <dbReference type="EMBL" id="RKP24136.1"/>
    </source>
</evidence>
<dbReference type="InterPro" id="IPR044304">
    <property type="entry name" value="NUBPL-like"/>
</dbReference>